<gene>
    <name evidence="1" type="ORF">LCGC14_2176380</name>
</gene>
<reference evidence="1" key="1">
    <citation type="journal article" date="2015" name="Nature">
        <title>Complex archaea that bridge the gap between prokaryotes and eukaryotes.</title>
        <authorList>
            <person name="Spang A."/>
            <person name="Saw J.H."/>
            <person name="Jorgensen S.L."/>
            <person name="Zaremba-Niedzwiedzka K."/>
            <person name="Martijn J."/>
            <person name="Lind A.E."/>
            <person name="van Eijk R."/>
            <person name="Schleper C."/>
            <person name="Guy L."/>
            <person name="Ettema T.J."/>
        </authorList>
    </citation>
    <scope>NUCLEOTIDE SEQUENCE</scope>
</reference>
<dbReference type="AlphaFoldDB" id="A0A0F9DNJ3"/>
<accession>A0A0F9DNJ3</accession>
<proteinExistence type="predicted"/>
<sequence length="68" mass="8187">MVSQEEIEEYYEMNYKNEKRGASLNINKQLLIDYQKFCLELSRKSKLKITASARIRLLMVMELLENKR</sequence>
<organism evidence="1">
    <name type="scientific">marine sediment metagenome</name>
    <dbReference type="NCBI Taxonomy" id="412755"/>
    <lineage>
        <taxon>unclassified sequences</taxon>
        <taxon>metagenomes</taxon>
        <taxon>ecological metagenomes</taxon>
    </lineage>
</organism>
<comment type="caution">
    <text evidence="1">The sequence shown here is derived from an EMBL/GenBank/DDBJ whole genome shotgun (WGS) entry which is preliminary data.</text>
</comment>
<name>A0A0F9DNJ3_9ZZZZ</name>
<evidence type="ECO:0000313" key="1">
    <source>
        <dbReference type="EMBL" id="KKL63308.1"/>
    </source>
</evidence>
<protein>
    <submittedName>
        <fullName evidence="1">Uncharacterized protein</fullName>
    </submittedName>
</protein>
<dbReference type="EMBL" id="LAZR01028215">
    <property type="protein sequence ID" value="KKL63308.1"/>
    <property type="molecule type" value="Genomic_DNA"/>
</dbReference>